<comment type="caution">
    <text evidence="1">The sequence shown here is derived from an EMBL/GenBank/DDBJ whole genome shotgun (WGS) entry which is preliminary data.</text>
</comment>
<dbReference type="PANTHER" id="PTHR34504">
    <property type="entry name" value="ANTITOXIN HICB"/>
    <property type="match status" value="1"/>
</dbReference>
<dbReference type="EMBL" id="MGKW01000007">
    <property type="protein sequence ID" value="OGN34539.1"/>
    <property type="molecule type" value="Genomic_DNA"/>
</dbReference>
<dbReference type="SUPFAM" id="SSF143100">
    <property type="entry name" value="TTHA1013/TTHA0281-like"/>
    <property type="match status" value="1"/>
</dbReference>
<organism evidence="1 2">
    <name type="scientific">Candidatus Yanofskybacteria bacterium RIFCSPLOWO2_02_FULL_47_9b</name>
    <dbReference type="NCBI Taxonomy" id="1802708"/>
    <lineage>
        <taxon>Bacteria</taxon>
        <taxon>Candidatus Yanofskyibacteriota</taxon>
    </lineage>
</organism>
<dbReference type="Proteomes" id="UP000178155">
    <property type="component" value="Unassembled WGS sequence"/>
</dbReference>
<evidence type="ECO:0000313" key="1">
    <source>
        <dbReference type="EMBL" id="OGN34539.1"/>
    </source>
</evidence>
<gene>
    <name evidence="1" type="ORF">A3I39_01340</name>
</gene>
<sequence length="73" mass="8471">MARQFTAIYKKSGKWYLGWIEEIPGVNTQGKTLKEAKENLKEALLLILETNRMLNKKEISKGKFIREPFSISI</sequence>
<protein>
    <recommendedName>
        <fullName evidence="3">HicB-like antitoxin of toxin-antitoxin system domain-containing protein</fullName>
    </recommendedName>
</protein>
<dbReference type="PANTHER" id="PTHR34504:SF4">
    <property type="entry name" value="ANTITOXIN HICB"/>
    <property type="match status" value="1"/>
</dbReference>
<name>A0A1F8HC44_9BACT</name>
<dbReference type="AlphaFoldDB" id="A0A1F8HC44"/>
<evidence type="ECO:0000313" key="2">
    <source>
        <dbReference type="Proteomes" id="UP000178155"/>
    </source>
</evidence>
<dbReference type="Pfam" id="PF21748">
    <property type="entry name" value="UPF0150"/>
    <property type="match status" value="1"/>
</dbReference>
<dbReference type="InterPro" id="IPR035069">
    <property type="entry name" value="TTHA1013/TTHA0281-like"/>
</dbReference>
<accession>A0A1F8HC44</accession>
<dbReference type="Gene3D" id="3.30.160.250">
    <property type="match status" value="1"/>
</dbReference>
<evidence type="ECO:0008006" key="3">
    <source>
        <dbReference type="Google" id="ProtNLM"/>
    </source>
</evidence>
<dbReference type="InterPro" id="IPR049389">
    <property type="entry name" value="TTHA0281-like"/>
</dbReference>
<reference evidence="1 2" key="1">
    <citation type="journal article" date="2016" name="Nat. Commun.">
        <title>Thousands of microbial genomes shed light on interconnected biogeochemical processes in an aquifer system.</title>
        <authorList>
            <person name="Anantharaman K."/>
            <person name="Brown C.T."/>
            <person name="Hug L.A."/>
            <person name="Sharon I."/>
            <person name="Castelle C.J."/>
            <person name="Probst A.J."/>
            <person name="Thomas B.C."/>
            <person name="Singh A."/>
            <person name="Wilkins M.J."/>
            <person name="Karaoz U."/>
            <person name="Brodie E.L."/>
            <person name="Williams K.H."/>
            <person name="Hubbard S.S."/>
            <person name="Banfield J.F."/>
        </authorList>
    </citation>
    <scope>NUCLEOTIDE SEQUENCE [LARGE SCALE GENOMIC DNA]</scope>
</reference>
<dbReference type="InterPro" id="IPR051404">
    <property type="entry name" value="TA_system_antitoxin"/>
</dbReference>
<proteinExistence type="predicted"/>